<gene>
    <name evidence="2" type="ORF">PCOR1329_LOCUS61523</name>
</gene>
<comment type="caution">
    <text evidence="2">The sequence shown here is derived from an EMBL/GenBank/DDBJ whole genome shotgun (WGS) entry which is preliminary data.</text>
</comment>
<name>A0ABN9VY41_9DINO</name>
<evidence type="ECO:0000313" key="3">
    <source>
        <dbReference type="Proteomes" id="UP001189429"/>
    </source>
</evidence>
<keyword evidence="3" id="KW-1185">Reference proteome</keyword>
<feature type="region of interest" description="Disordered" evidence="1">
    <location>
        <begin position="111"/>
        <end position="140"/>
    </location>
</feature>
<feature type="compositionally biased region" description="Low complexity" evidence="1">
    <location>
        <begin position="111"/>
        <end position="123"/>
    </location>
</feature>
<evidence type="ECO:0000256" key="1">
    <source>
        <dbReference type="SAM" id="MobiDB-lite"/>
    </source>
</evidence>
<reference evidence="2" key="1">
    <citation type="submission" date="2023-10" db="EMBL/GenBank/DDBJ databases">
        <authorList>
            <person name="Chen Y."/>
            <person name="Shah S."/>
            <person name="Dougan E. K."/>
            <person name="Thang M."/>
            <person name="Chan C."/>
        </authorList>
    </citation>
    <scope>NUCLEOTIDE SEQUENCE [LARGE SCALE GENOMIC DNA]</scope>
</reference>
<organism evidence="2 3">
    <name type="scientific">Prorocentrum cordatum</name>
    <dbReference type="NCBI Taxonomy" id="2364126"/>
    <lineage>
        <taxon>Eukaryota</taxon>
        <taxon>Sar</taxon>
        <taxon>Alveolata</taxon>
        <taxon>Dinophyceae</taxon>
        <taxon>Prorocentrales</taxon>
        <taxon>Prorocentraceae</taxon>
        <taxon>Prorocentrum</taxon>
    </lineage>
</organism>
<dbReference type="Gene3D" id="3.30.420.10">
    <property type="entry name" value="Ribonuclease H-like superfamily/Ribonuclease H"/>
    <property type="match status" value="1"/>
</dbReference>
<dbReference type="InterPro" id="IPR036397">
    <property type="entry name" value="RNaseH_sf"/>
</dbReference>
<feature type="region of interest" description="Disordered" evidence="1">
    <location>
        <begin position="339"/>
        <end position="413"/>
    </location>
</feature>
<feature type="region of interest" description="Disordered" evidence="1">
    <location>
        <begin position="478"/>
        <end position="507"/>
    </location>
</feature>
<feature type="compositionally biased region" description="Low complexity" evidence="1">
    <location>
        <begin position="480"/>
        <end position="502"/>
    </location>
</feature>
<sequence>MGLCGACLSANEAANGAASEAADEAAKEAATEAANIAANRVANEAASRAANEAARKAANETAKEAANGAANTAANAAANNVADDAADEVASKVVKLADSAADESANKAVNKAANKGANKTANEAAKRAKTGSGQAADEGADKVANQAVNEATNKAVSKAANEAAKKASNLAATLSARADEFGTLRSQQKQVTDFLVARGAPKQWNAAEASTMHSKSLSPALRRACPGKGRSMVDNSIEALQFPKRSPDVNPFDCGFWNCASRGLRKQEATYSSARKETRPQFAARLKRATQRVPEAIWIPLAKSTGWRCKAFQRAKVNEFEERWPAPCAAADAANSRLSAAARHREHASSEAANEAANKAANKAANEAANQAANEAANKVSNEAVNNPAKKASSDPAKEAANEAANKPDAAADVQEGTAAASVSCLSHAIGAMNYSDRTILRLHDAVVVRKAVNTAISYHSVTRDCFMSIVEKFRRPKPGKAGAAEGAAPPEPAGGADAAAAEGGGGGRGNSAAAVAAIDAIEQLVVGLGRGHAEAKDAPPLGDGEPAAGGEEAKALAGGRGKGGPGWLERARTNLGRVTFVPECLRVMLSRLVGQSHCEARVRHTCLACAGRCVPGRASGAPYSSWRVPGFVAQAGWIEPVRFALASEDGTLDECE</sequence>
<proteinExistence type="predicted"/>
<feature type="compositionally biased region" description="Basic and acidic residues" evidence="1">
    <location>
        <begin position="392"/>
        <end position="401"/>
    </location>
</feature>
<feature type="compositionally biased region" description="Low complexity" evidence="1">
    <location>
        <begin position="350"/>
        <end position="379"/>
    </location>
</feature>
<feature type="compositionally biased region" description="Low complexity" evidence="1">
    <location>
        <begin position="539"/>
        <end position="551"/>
    </location>
</feature>
<protein>
    <submittedName>
        <fullName evidence="2">Uncharacterized protein</fullName>
    </submittedName>
</protein>
<evidence type="ECO:0000313" key="2">
    <source>
        <dbReference type="EMBL" id="CAK0877472.1"/>
    </source>
</evidence>
<dbReference type="Proteomes" id="UP001189429">
    <property type="component" value="Unassembled WGS sequence"/>
</dbReference>
<feature type="compositionally biased region" description="Low complexity" evidence="1">
    <location>
        <begin position="402"/>
        <end position="412"/>
    </location>
</feature>
<dbReference type="EMBL" id="CAUYUJ010017741">
    <property type="protein sequence ID" value="CAK0877472.1"/>
    <property type="molecule type" value="Genomic_DNA"/>
</dbReference>
<accession>A0ABN9VY41</accession>
<feature type="region of interest" description="Disordered" evidence="1">
    <location>
        <begin position="533"/>
        <end position="567"/>
    </location>
</feature>